<dbReference type="InterPro" id="IPR000795">
    <property type="entry name" value="T_Tr_GTP-bd_dom"/>
</dbReference>
<dbReference type="InterPro" id="IPR050100">
    <property type="entry name" value="TRAFAC_GTPase_members"/>
</dbReference>
<dbReference type="PANTHER" id="PTHR23115">
    <property type="entry name" value="TRANSLATION FACTOR"/>
    <property type="match status" value="1"/>
</dbReference>
<dbReference type="InterPro" id="IPR004161">
    <property type="entry name" value="EFTu-like_2"/>
</dbReference>
<dbReference type="SUPFAM" id="SSF52540">
    <property type="entry name" value="P-loop containing nucleoside triphosphate hydrolases"/>
    <property type="match status" value="2"/>
</dbReference>
<dbReference type="SUPFAM" id="SSF50465">
    <property type="entry name" value="EF-Tu/eEF-1alpha/eIF2-gamma C-terminal domain"/>
    <property type="match status" value="2"/>
</dbReference>
<dbReference type="GO" id="GO:0003924">
    <property type="term" value="F:GTPase activity"/>
    <property type="evidence" value="ECO:0007669"/>
    <property type="project" value="InterPro"/>
</dbReference>
<dbReference type="InterPro" id="IPR009000">
    <property type="entry name" value="Transl_B-barrel_sf"/>
</dbReference>
<dbReference type="Proteomes" id="UP000541610">
    <property type="component" value="Unassembled WGS sequence"/>
</dbReference>
<evidence type="ECO:0000256" key="3">
    <source>
        <dbReference type="ARBA" id="ARBA00023134"/>
    </source>
</evidence>
<organism evidence="5 6">
    <name type="scientific">Perkinsus olseni</name>
    <name type="common">Perkinsus atlanticus</name>
    <dbReference type="NCBI Taxonomy" id="32597"/>
    <lineage>
        <taxon>Eukaryota</taxon>
        <taxon>Sar</taxon>
        <taxon>Alveolata</taxon>
        <taxon>Perkinsozoa</taxon>
        <taxon>Perkinsea</taxon>
        <taxon>Perkinsida</taxon>
        <taxon>Perkinsidae</taxon>
        <taxon>Perkinsus</taxon>
    </lineage>
</organism>
<feature type="domain" description="Tr-type G" evidence="4">
    <location>
        <begin position="1"/>
        <end position="153"/>
    </location>
</feature>
<evidence type="ECO:0000313" key="5">
    <source>
        <dbReference type="EMBL" id="KAF4687761.1"/>
    </source>
</evidence>
<proteinExistence type="inferred from homology"/>
<accession>A0A7J6NXH3</accession>
<keyword evidence="2" id="KW-0547">Nucleotide-binding</keyword>
<protein>
    <recommendedName>
        <fullName evidence="4">Tr-type G domain-containing protein</fullName>
    </recommendedName>
</protein>
<dbReference type="FunFam" id="2.40.30.10:FF:000115">
    <property type="entry name" value="Eukaryotic translation elongation factor 1 alpha"/>
    <property type="match status" value="2"/>
</dbReference>
<name>A0A7J6NXH3_PEROL</name>
<dbReference type="FunFam" id="2.40.30.10:FF:000159">
    <property type="entry name" value="Translation elongation factor alpha"/>
    <property type="match status" value="2"/>
</dbReference>
<dbReference type="InterPro" id="IPR027417">
    <property type="entry name" value="P-loop_NTPase"/>
</dbReference>
<dbReference type="OrthoDB" id="407705at2759"/>
<evidence type="ECO:0000256" key="2">
    <source>
        <dbReference type="ARBA" id="ARBA00022741"/>
    </source>
</evidence>
<keyword evidence="3" id="KW-0342">GTP-binding</keyword>
<gene>
    <name evidence="5" type="ORF">FOZ60_003516</name>
</gene>
<dbReference type="CDD" id="cd03693">
    <property type="entry name" value="EF1_alpha_II"/>
    <property type="match status" value="2"/>
</dbReference>
<comment type="caution">
    <text evidence="5">The sequence shown here is derived from an EMBL/GenBank/DDBJ whole genome shotgun (WGS) entry which is preliminary data.</text>
</comment>
<dbReference type="Pfam" id="PF00009">
    <property type="entry name" value="GTP_EFTU"/>
    <property type="match status" value="2"/>
</dbReference>
<evidence type="ECO:0000313" key="6">
    <source>
        <dbReference type="Proteomes" id="UP000541610"/>
    </source>
</evidence>
<dbReference type="InterPro" id="IPR054696">
    <property type="entry name" value="GTP-eEF1A_C"/>
</dbReference>
<dbReference type="InterPro" id="IPR009001">
    <property type="entry name" value="Transl_elong_EF1A/Init_IF2_C"/>
</dbReference>
<dbReference type="EMBL" id="JABANP010000174">
    <property type="protein sequence ID" value="KAF4687761.1"/>
    <property type="molecule type" value="Genomic_DNA"/>
</dbReference>
<dbReference type="GO" id="GO:0005525">
    <property type="term" value="F:GTP binding"/>
    <property type="evidence" value="ECO:0007669"/>
    <property type="project" value="UniProtKB-KW"/>
</dbReference>
<reference evidence="5 6" key="1">
    <citation type="submission" date="2020-04" db="EMBL/GenBank/DDBJ databases">
        <title>Perkinsus olseni comparative genomics.</title>
        <authorList>
            <person name="Bogema D.R."/>
        </authorList>
    </citation>
    <scope>NUCLEOTIDE SEQUENCE [LARGE SCALE GENOMIC DNA]</scope>
    <source>
        <strain evidence="5">00978-12</strain>
    </source>
</reference>
<dbReference type="AlphaFoldDB" id="A0A7J6NXH3"/>
<dbReference type="Gene3D" id="2.40.30.10">
    <property type="entry name" value="Translation factors"/>
    <property type="match status" value="4"/>
</dbReference>
<dbReference type="Pfam" id="PF22594">
    <property type="entry name" value="GTP-eEF1A_C"/>
    <property type="match status" value="2"/>
</dbReference>
<dbReference type="Gene3D" id="3.40.50.300">
    <property type="entry name" value="P-loop containing nucleotide triphosphate hydrolases"/>
    <property type="match status" value="2"/>
</dbReference>
<evidence type="ECO:0000256" key="1">
    <source>
        <dbReference type="ARBA" id="ARBA00007249"/>
    </source>
</evidence>
<evidence type="ECO:0000259" key="4">
    <source>
        <dbReference type="PROSITE" id="PS51722"/>
    </source>
</evidence>
<sequence>MITGASQADVALLMVPADGNFGTAIAKGNHKAGEIQGQTRQHARLINLLGVKQLIVGVNKMDCDVAGYKESRYTEIRDEMKNVLGRVGWKKDFVEKCVPIIPISGWMGDNLIKKSEKMSWWKGVDVVRDPGSKESFHIDTLLDGLEKFATVPKRVTDAPMRMPVSGIYKIKGVGDVITGRVEQGIVKPNEEVVFMPTHTPSTACTGKVFTVEMHHTRQEQALPGDNVGLNVKGLVKENMPRTGDVMIYKKDGTLKHVHSFTAQVQVLDVPGEIKVGYSPIAFVRTGRSACRLAGIKWKVGKETGGKKMEDPHALKSNEMAEVVFEPIQPLVVDSFKNCEGLSRVALMEGNGVVMLGKCVSTVAKDVKDFIKNMITGASQADVALLMVPADGNFGTAIAKGNHKAGEIQGQTRQHARLINLLGVKQLIVGVNKMDCDVAGYKESRYTEIRDEMKNVLGRVGWKKDFVEKCVPIIPISGWMGDNLIKKSEKMSWWKGVDVVRDPGSKESFHIDTLLDGLEKFATVPKRVTDAPMRMPVSGIYKIKGVGDVITGRVEQGIVKPNEEVVFMPTHTPSTACTGKVFTVEMHHTRQEQALPGDNVGLNVKGLVKENMPRTGDVMIYKKDGTLKHVQSFTAQVQVLDVPGEIKVGYSPIAFVRTGRSACRLAGIKWKVGKETGGKKMEDPHALKSNEMAEVVFEPIQPLVVDSFKNCEGLSRVALMEGNGVVMLGKCVSTVAKDVK</sequence>
<dbReference type="PROSITE" id="PS51722">
    <property type="entry name" value="G_TR_2"/>
    <property type="match status" value="1"/>
</dbReference>
<dbReference type="Pfam" id="PF03144">
    <property type="entry name" value="GTP_EFTU_D2"/>
    <property type="match status" value="2"/>
</dbReference>
<dbReference type="SUPFAM" id="SSF50447">
    <property type="entry name" value="Translation proteins"/>
    <property type="match status" value="2"/>
</dbReference>
<comment type="similarity">
    <text evidence="1">Belongs to the TRAFAC class translation factor GTPase superfamily. Classic translation factor GTPase family. EF-Tu/EF-1A subfamily.</text>
</comment>
<dbReference type="CDD" id="cd03705">
    <property type="entry name" value="EF1_alpha_III"/>
    <property type="match status" value="2"/>
</dbReference>